<organism evidence="2">
    <name type="scientific">hydrothermal vent metagenome</name>
    <dbReference type="NCBI Taxonomy" id="652676"/>
    <lineage>
        <taxon>unclassified sequences</taxon>
        <taxon>metagenomes</taxon>
        <taxon>ecological metagenomes</taxon>
    </lineage>
</organism>
<gene>
    <name evidence="2" type="ORF">MNBD_NITROSPIRAE02-793</name>
</gene>
<evidence type="ECO:0000313" key="2">
    <source>
        <dbReference type="EMBL" id="VAX26985.1"/>
    </source>
</evidence>
<proteinExistence type="predicted"/>
<name>A0A3B1D5I8_9ZZZZ</name>
<sequence>MNKDIEVITLHKNDYADIVSSPAEELNLQELIDKHEQLEADRKKKKKKSSKTTRKKNKRRSVNR</sequence>
<protein>
    <submittedName>
        <fullName evidence="2">Uncharacterized protein</fullName>
    </submittedName>
</protein>
<dbReference type="AlphaFoldDB" id="A0A3B1D5I8"/>
<accession>A0A3B1D5I8</accession>
<feature type="region of interest" description="Disordered" evidence="1">
    <location>
        <begin position="37"/>
        <end position="64"/>
    </location>
</feature>
<feature type="compositionally biased region" description="Basic residues" evidence="1">
    <location>
        <begin position="43"/>
        <end position="64"/>
    </location>
</feature>
<reference evidence="2" key="1">
    <citation type="submission" date="2018-06" db="EMBL/GenBank/DDBJ databases">
        <authorList>
            <person name="Zhirakovskaya E."/>
        </authorList>
    </citation>
    <scope>NUCLEOTIDE SEQUENCE</scope>
</reference>
<dbReference type="EMBL" id="UOGH01000018">
    <property type="protein sequence ID" value="VAX26985.1"/>
    <property type="molecule type" value="Genomic_DNA"/>
</dbReference>
<evidence type="ECO:0000256" key="1">
    <source>
        <dbReference type="SAM" id="MobiDB-lite"/>
    </source>
</evidence>